<name>L8JXH3_9BACT</name>
<protein>
    <submittedName>
        <fullName evidence="1">Uncharacterized protein</fullName>
    </submittedName>
</protein>
<comment type="caution">
    <text evidence="1">The sequence shown here is derived from an EMBL/GenBank/DDBJ whole genome shotgun (WGS) entry which is preliminary data.</text>
</comment>
<evidence type="ECO:0000313" key="1">
    <source>
        <dbReference type="EMBL" id="ELR72883.1"/>
    </source>
</evidence>
<sequence length="265" mass="30092">MYIWIVENLGNIEIRIVGSRGNIELSPDNYDIREIITILQTVENLLFPTSKKDRPTISYSIETGSVKHIIKTSLQAVIGFNAIIGLVDSSNSVDFLEAQSAQAIETLQENAIKNNFDLSIRTSLDKSNELKITSQTRFKRTQNIWVDAEFYFYGTLTNAGGKNKANIHLDTEDLGSLTIQTDREFLGEKEENLLYKDFGVRAIGKQNIQTSEIDKSSLKLIELIDYTPKYDQNYLSTLMKKATSKWSDVDDVDKWLNSIRGNYEA</sequence>
<evidence type="ECO:0000313" key="2">
    <source>
        <dbReference type="Proteomes" id="UP000011135"/>
    </source>
</evidence>
<accession>L8JXH3</accession>
<dbReference type="AlphaFoldDB" id="L8JXH3"/>
<dbReference type="EMBL" id="AMZN01000014">
    <property type="protein sequence ID" value="ELR72883.1"/>
    <property type="molecule type" value="Genomic_DNA"/>
</dbReference>
<dbReference type="RefSeq" id="WP_009578543.1">
    <property type="nucleotide sequence ID" value="NZ_AMZN01000014.1"/>
</dbReference>
<reference evidence="1 2" key="1">
    <citation type="submission" date="2012-12" db="EMBL/GenBank/DDBJ databases">
        <title>Genome assembly of Fulvivirga imtechensis AK7.</title>
        <authorList>
            <person name="Nupur N."/>
            <person name="Khatri I."/>
            <person name="Kumar R."/>
            <person name="Subramanian S."/>
            <person name="Pinnaka A."/>
        </authorList>
    </citation>
    <scope>NUCLEOTIDE SEQUENCE [LARGE SCALE GENOMIC DNA]</scope>
    <source>
        <strain evidence="1 2">AK7</strain>
    </source>
</reference>
<gene>
    <name evidence="1" type="ORF">C900_00844</name>
</gene>
<dbReference type="eggNOG" id="ENOG502Z83N">
    <property type="taxonomic scope" value="Bacteria"/>
</dbReference>
<proteinExistence type="predicted"/>
<dbReference type="Proteomes" id="UP000011135">
    <property type="component" value="Unassembled WGS sequence"/>
</dbReference>
<keyword evidence="2" id="KW-1185">Reference proteome</keyword>
<organism evidence="1 2">
    <name type="scientific">Fulvivirga imtechensis AK7</name>
    <dbReference type="NCBI Taxonomy" id="1237149"/>
    <lineage>
        <taxon>Bacteria</taxon>
        <taxon>Pseudomonadati</taxon>
        <taxon>Bacteroidota</taxon>
        <taxon>Cytophagia</taxon>
        <taxon>Cytophagales</taxon>
        <taxon>Fulvivirgaceae</taxon>
        <taxon>Fulvivirga</taxon>
    </lineage>
</organism>